<evidence type="ECO:0000313" key="3">
    <source>
        <dbReference type="Proteomes" id="UP000231134"/>
    </source>
</evidence>
<evidence type="ECO:0000256" key="1">
    <source>
        <dbReference type="SAM" id="MobiDB-lite"/>
    </source>
</evidence>
<dbReference type="OrthoDB" id="9809680at2"/>
<keyword evidence="3" id="KW-1185">Reference proteome</keyword>
<dbReference type="EMBL" id="PGEX01000001">
    <property type="protein sequence ID" value="PJJ42173.1"/>
    <property type="molecule type" value="Genomic_DNA"/>
</dbReference>
<sequence length="230" mass="26393">MENLVGILITFAIIAYSAHRKAKQQRQNQLPTESSRKASWESEDTGEEWEEDSEENLEEPEEFSPQTPDPLQDLIRKFKEEQAKAMRGEVSSAPVPQKKIIEAEQKTLSNEIPSGHREFEHRAKHFESTPTPKAPAHSYAPKKDFTQVPAHEFVEAEPVFTAKPKFVVSQDPSADVSFHEISLEQKASKRAPNLNLNIKEARKGFLWAKVLDDPRFKRRSPYPFTLDRWA</sequence>
<comment type="caution">
    <text evidence="2">The sequence shown here is derived from an EMBL/GenBank/DDBJ whole genome shotgun (WGS) entry which is preliminary data.</text>
</comment>
<protein>
    <submittedName>
        <fullName evidence="2">Uncharacterized protein</fullName>
    </submittedName>
</protein>
<dbReference type="RefSeq" id="WP_100426057.1">
    <property type="nucleotide sequence ID" value="NZ_PGEX01000001.1"/>
</dbReference>
<proteinExistence type="predicted"/>
<feature type="region of interest" description="Disordered" evidence="1">
    <location>
        <begin position="20"/>
        <end position="103"/>
    </location>
</feature>
<feature type="compositionally biased region" description="Basic and acidic residues" evidence="1">
    <location>
        <begin position="74"/>
        <end position="87"/>
    </location>
</feature>
<gene>
    <name evidence="2" type="ORF">BGX16_2191</name>
</gene>
<accession>A0A2M9A977</accession>
<dbReference type="Proteomes" id="UP000231134">
    <property type="component" value="Unassembled WGS sequence"/>
</dbReference>
<evidence type="ECO:0000313" key="2">
    <source>
        <dbReference type="EMBL" id="PJJ42173.1"/>
    </source>
</evidence>
<reference evidence="2 3" key="1">
    <citation type="submission" date="2017-11" db="EMBL/GenBank/DDBJ databases">
        <title>Animal gut microbial communities from fecal samples from Wisconsin, USA.</title>
        <authorList>
            <person name="Neumann A."/>
        </authorList>
    </citation>
    <scope>NUCLEOTIDE SEQUENCE [LARGE SCALE GENOMIC DNA]</scope>
    <source>
        <strain evidence="2 3">UWS3</strain>
    </source>
</reference>
<name>A0A2M9A977_9BACT</name>
<feature type="compositionally biased region" description="Acidic residues" evidence="1">
    <location>
        <begin position="41"/>
        <end position="62"/>
    </location>
</feature>
<organism evidence="2 3">
    <name type="scientific">Hallerella succinigenes</name>
    <dbReference type="NCBI Taxonomy" id="1896222"/>
    <lineage>
        <taxon>Bacteria</taxon>
        <taxon>Pseudomonadati</taxon>
        <taxon>Fibrobacterota</taxon>
        <taxon>Fibrobacteria</taxon>
        <taxon>Fibrobacterales</taxon>
        <taxon>Fibrobacteraceae</taxon>
        <taxon>Hallerella</taxon>
    </lineage>
</organism>
<dbReference type="AlphaFoldDB" id="A0A2M9A977"/>